<feature type="domain" description="Vps52 C-terminal" evidence="1">
    <location>
        <begin position="1"/>
        <end position="57"/>
    </location>
</feature>
<dbReference type="EMBL" id="CAJOBR010058007">
    <property type="protein sequence ID" value="CAF5066052.1"/>
    <property type="molecule type" value="Genomic_DNA"/>
</dbReference>
<dbReference type="EMBL" id="CAJOBR010058420">
    <property type="protein sequence ID" value="CAF5066984.1"/>
    <property type="molecule type" value="Genomic_DNA"/>
</dbReference>
<sequence length="58" mass="6776">MKANIDSVQRVEPHKFSSIELNPHFIVRRYAEFSGAVTRLNEEFPNEKISTLMTRLQV</sequence>
<organism evidence="3 4">
    <name type="scientific">Rotaria socialis</name>
    <dbReference type="NCBI Taxonomy" id="392032"/>
    <lineage>
        <taxon>Eukaryota</taxon>
        <taxon>Metazoa</taxon>
        <taxon>Spiralia</taxon>
        <taxon>Gnathifera</taxon>
        <taxon>Rotifera</taxon>
        <taxon>Eurotatoria</taxon>
        <taxon>Bdelloidea</taxon>
        <taxon>Philodinida</taxon>
        <taxon>Philodinidae</taxon>
        <taxon>Rotaria</taxon>
    </lineage>
</organism>
<protein>
    <recommendedName>
        <fullName evidence="1">Vps52 C-terminal domain-containing protein</fullName>
    </recommendedName>
</protein>
<evidence type="ECO:0000313" key="4">
    <source>
        <dbReference type="Proteomes" id="UP000663848"/>
    </source>
</evidence>
<accession>A0A822D9I9</accession>
<dbReference type="Proteomes" id="UP000663848">
    <property type="component" value="Unassembled WGS sequence"/>
</dbReference>
<evidence type="ECO:0000313" key="2">
    <source>
        <dbReference type="EMBL" id="CAF5066052.1"/>
    </source>
</evidence>
<dbReference type="Pfam" id="PF20655">
    <property type="entry name" value="Vps52_C"/>
    <property type="match status" value="1"/>
</dbReference>
<name>A0A822D9I9_9BILA</name>
<feature type="non-terminal residue" evidence="3">
    <location>
        <position position="1"/>
    </location>
</feature>
<gene>
    <name evidence="2" type="ORF">QYT958_LOCUS42950</name>
    <name evidence="3" type="ORF">QYT958_LOCUS43003</name>
</gene>
<proteinExistence type="predicted"/>
<dbReference type="AlphaFoldDB" id="A0A822D9I9"/>
<comment type="caution">
    <text evidence="3">The sequence shown here is derived from an EMBL/GenBank/DDBJ whole genome shotgun (WGS) entry which is preliminary data.</text>
</comment>
<evidence type="ECO:0000259" key="1">
    <source>
        <dbReference type="Pfam" id="PF20655"/>
    </source>
</evidence>
<evidence type="ECO:0000313" key="3">
    <source>
        <dbReference type="EMBL" id="CAF5066984.1"/>
    </source>
</evidence>
<reference evidence="3" key="1">
    <citation type="submission" date="2021-02" db="EMBL/GenBank/DDBJ databases">
        <authorList>
            <person name="Nowell W R."/>
        </authorList>
    </citation>
    <scope>NUCLEOTIDE SEQUENCE</scope>
</reference>
<dbReference type="InterPro" id="IPR048361">
    <property type="entry name" value="Vps52_C"/>
</dbReference>